<name>A0AAW6UT44_9GAMM</name>
<dbReference type="Proteomes" id="UP001241935">
    <property type="component" value="Unassembled WGS sequence"/>
</dbReference>
<proteinExistence type="predicted"/>
<dbReference type="RefSeq" id="WP_284066686.1">
    <property type="nucleotide sequence ID" value="NZ_JASKNE010000001.1"/>
</dbReference>
<reference evidence="1" key="1">
    <citation type="submission" date="2023-04" db="EMBL/GenBank/DDBJ databases">
        <title>The environmental microbiomes in feedlot watering bowls are a reservoir of florfenicol resistance for bovine respiratory disease pathogens.</title>
        <authorList>
            <person name="Kos D.W."/>
            <person name="Ruzzini A.C."/>
            <person name="Schreiner B."/>
            <person name="Jelinski M.D."/>
        </authorList>
    </citation>
    <scope>NUCLEOTIDE SEQUENCE</scope>
    <source>
        <strain evidence="1">WB3</strain>
    </source>
</reference>
<organism evidence="1 2">
    <name type="scientific">Acinetobacter terrestris</name>
    <dbReference type="NCBI Taxonomy" id="2529843"/>
    <lineage>
        <taxon>Bacteria</taxon>
        <taxon>Pseudomonadati</taxon>
        <taxon>Pseudomonadota</taxon>
        <taxon>Gammaproteobacteria</taxon>
        <taxon>Moraxellales</taxon>
        <taxon>Moraxellaceae</taxon>
        <taxon>Acinetobacter</taxon>
        <taxon>Acinetobacter Taxon 24</taxon>
    </lineage>
</organism>
<evidence type="ECO:0000313" key="1">
    <source>
        <dbReference type="EMBL" id="MDK1683411.1"/>
    </source>
</evidence>
<protein>
    <submittedName>
        <fullName evidence="1">Uncharacterized protein</fullName>
    </submittedName>
</protein>
<gene>
    <name evidence="1" type="ORF">QOR41_06070</name>
</gene>
<sequence length="42" mass="5132">MAKNSLFVEVYDSELVFKAKTVDWRCVFRWKPKLEPIWFPNL</sequence>
<dbReference type="EMBL" id="JASKNE010000001">
    <property type="protein sequence ID" value="MDK1683411.1"/>
    <property type="molecule type" value="Genomic_DNA"/>
</dbReference>
<comment type="caution">
    <text evidence="1">The sequence shown here is derived from an EMBL/GenBank/DDBJ whole genome shotgun (WGS) entry which is preliminary data.</text>
</comment>
<dbReference type="AlphaFoldDB" id="A0AAW6UT44"/>
<evidence type="ECO:0000313" key="2">
    <source>
        <dbReference type="Proteomes" id="UP001241935"/>
    </source>
</evidence>
<accession>A0AAW6UT44</accession>